<feature type="signal peptide" evidence="1">
    <location>
        <begin position="1"/>
        <end position="21"/>
    </location>
</feature>
<dbReference type="Gene3D" id="2.170.130.30">
    <property type="match status" value="1"/>
</dbReference>
<dbReference type="AlphaFoldDB" id="A0A1S6IS37"/>
<evidence type="ECO:0000313" key="3">
    <source>
        <dbReference type="EMBL" id="AQS54367.1"/>
    </source>
</evidence>
<keyword evidence="4" id="KW-1185">Reference proteome</keyword>
<evidence type="ECO:0000313" key="4">
    <source>
        <dbReference type="Proteomes" id="UP000188993"/>
    </source>
</evidence>
<dbReference type="PROSITE" id="PS51257">
    <property type="entry name" value="PROKAR_LIPOPROTEIN"/>
    <property type="match status" value="1"/>
</dbReference>
<feature type="domain" description="Transcobalamin-like C-terminal" evidence="2">
    <location>
        <begin position="61"/>
        <end position="125"/>
    </location>
</feature>
<sequence>MKKWLFLMSASATLVACGTEATETAESINQANDLIEVTINVAVDGETIEDGSITSNVEEDAVLFDVMEASFDVEDEDGFITAINGYEQDEDANKYWLFDLNGEMAPVGAQDLELSDGDVVDFNLEELE</sequence>
<dbReference type="KEGG" id="jda:BW727_102053"/>
<evidence type="ECO:0000256" key="1">
    <source>
        <dbReference type="SAM" id="SignalP"/>
    </source>
</evidence>
<dbReference type="OrthoDB" id="2870483at2"/>
<organism evidence="3 4">
    <name type="scientific">Jeotgalibaca dankookensis</name>
    <dbReference type="NCBI Taxonomy" id="708126"/>
    <lineage>
        <taxon>Bacteria</taxon>
        <taxon>Bacillati</taxon>
        <taxon>Bacillota</taxon>
        <taxon>Bacilli</taxon>
        <taxon>Lactobacillales</taxon>
        <taxon>Carnobacteriaceae</taxon>
        <taxon>Jeotgalibaca</taxon>
    </lineage>
</organism>
<feature type="chain" id="PRO_5010526106" description="Transcobalamin-like C-terminal domain-containing protein" evidence="1">
    <location>
        <begin position="22"/>
        <end position="128"/>
    </location>
</feature>
<proteinExistence type="predicted"/>
<keyword evidence="1" id="KW-0732">Signal</keyword>
<dbReference type="Pfam" id="PF14478">
    <property type="entry name" value="DUF4430"/>
    <property type="match status" value="1"/>
</dbReference>
<reference evidence="3 4" key="1">
    <citation type="journal article" date="2014" name="Int. J. Syst. Evol. Microbiol.">
        <title>Jeotgalibaca dankookensis gen. nov., sp. nov., a member of the family Carnobacteriaceae, isolated from seujeot (Korean traditional food).</title>
        <authorList>
            <person name="Lee D.G."/>
            <person name="Trujillo M.E."/>
            <person name="Kang H."/>
            <person name="Ahn T.Y."/>
        </authorList>
    </citation>
    <scope>NUCLEOTIDE SEQUENCE [LARGE SCALE GENOMIC DNA]</scope>
    <source>
        <strain evidence="3 4">EX-07</strain>
    </source>
</reference>
<dbReference type="RefSeq" id="WP_062468314.1">
    <property type="nucleotide sequence ID" value="NZ_BBYN01000006.1"/>
</dbReference>
<dbReference type="STRING" id="708126.BW727_102053"/>
<evidence type="ECO:0000259" key="2">
    <source>
        <dbReference type="Pfam" id="PF14478"/>
    </source>
</evidence>
<dbReference type="Proteomes" id="UP000188993">
    <property type="component" value="Chromosome"/>
</dbReference>
<dbReference type="EMBL" id="CP019728">
    <property type="protein sequence ID" value="AQS54367.1"/>
    <property type="molecule type" value="Genomic_DNA"/>
</dbReference>
<name>A0A1S6IS37_9LACT</name>
<gene>
    <name evidence="3" type="ORF">BW727_102053</name>
</gene>
<dbReference type="InterPro" id="IPR027954">
    <property type="entry name" value="Transcobalamin-like_C"/>
</dbReference>
<protein>
    <recommendedName>
        <fullName evidence="2">Transcobalamin-like C-terminal domain-containing protein</fullName>
    </recommendedName>
</protein>
<accession>A0A1S6IS37</accession>